<name>A0ABY8B4G6_9BURK</name>
<reference evidence="2 3" key="1">
    <citation type="submission" date="2023-02" db="EMBL/GenBank/DDBJ databases">
        <title>Gemone sequence of Telluria chitinolytica ACM 3522T.</title>
        <authorList>
            <person name="Frediansyah A."/>
            <person name="Miess H."/>
            <person name="Gross H."/>
        </authorList>
    </citation>
    <scope>NUCLEOTIDE SEQUENCE [LARGE SCALE GENOMIC DNA]</scope>
    <source>
        <strain evidence="2 3">ACM 3522</strain>
    </source>
</reference>
<gene>
    <name evidence="2" type="ORF">PX653_15300</name>
</gene>
<protein>
    <submittedName>
        <fullName evidence="2">Uncharacterized protein</fullName>
    </submittedName>
</protein>
<keyword evidence="1" id="KW-0732">Signal</keyword>
<dbReference type="EMBL" id="CP119083">
    <property type="protein sequence ID" value="WEF30840.1"/>
    <property type="molecule type" value="Genomic_DNA"/>
</dbReference>
<keyword evidence="3" id="KW-1185">Reference proteome</keyword>
<organism evidence="2 3">
    <name type="scientific">Pseudoduganella chitinolytica</name>
    <dbReference type="NCBI Taxonomy" id="34070"/>
    <lineage>
        <taxon>Bacteria</taxon>
        <taxon>Pseudomonadati</taxon>
        <taxon>Pseudomonadota</taxon>
        <taxon>Betaproteobacteria</taxon>
        <taxon>Burkholderiales</taxon>
        <taxon>Oxalobacteraceae</taxon>
        <taxon>Telluria group</taxon>
        <taxon>Pseudoduganella</taxon>
    </lineage>
</organism>
<evidence type="ECO:0000313" key="3">
    <source>
        <dbReference type="Proteomes" id="UP001216510"/>
    </source>
</evidence>
<evidence type="ECO:0000313" key="2">
    <source>
        <dbReference type="EMBL" id="WEF30840.1"/>
    </source>
</evidence>
<evidence type="ECO:0000256" key="1">
    <source>
        <dbReference type="SAM" id="SignalP"/>
    </source>
</evidence>
<accession>A0ABY8B4G6</accession>
<proteinExistence type="predicted"/>
<dbReference type="RefSeq" id="WP_277413632.1">
    <property type="nucleotide sequence ID" value="NZ_CP119083.1"/>
</dbReference>
<feature type="signal peptide" evidence="1">
    <location>
        <begin position="1"/>
        <end position="22"/>
    </location>
</feature>
<feature type="chain" id="PRO_5045151174" evidence="1">
    <location>
        <begin position="23"/>
        <end position="204"/>
    </location>
</feature>
<dbReference type="Proteomes" id="UP001216510">
    <property type="component" value="Chromosome"/>
</dbReference>
<sequence length="204" mass="21189">MAGARLTSLAAALLCGAAQAAAATEILLANIPPAARLHTALAPERATAAILAGVGRLPPGTALARRYRQAYGMTYPLFPPDAELRGEAPLPTLSAWLALPPAQRRHDLVILPASDHFWPQDGNDYRATFIVHVAPAPGGGSNLAVLQYGARTLHGKSFRLLGRTGPGRYLDIRPAAPSPAAAADLAAWLAALPELGAPARGQQP</sequence>